<evidence type="ECO:0000256" key="2">
    <source>
        <dbReference type="ARBA" id="ARBA00009399"/>
    </source>
</evidence>
<feature type="transmembrane region" description="Helical" evidence="6">
    <location>
        <begin position="65"/>
        <end position="82"/>
    </location>
</feature>
<dbReference type="EMBL" id="AATQ01000084">
    <property type="protein sequence ID" value="EAU43495.1"/>
    <property type="molecule type" value="Genomic_DNA"/>
</dbReference>
<dbReference type="InterPro" id="IPR007267">
    <property type="entry name" value="GtrA_DPMS_TM"/>
</dbReference>
<evidence type="ECO:0000256" key="4">
    <source>
        <dbReference type="ARBA" id="ARBA00022989"/>
    </source>
</evidence>
<protein>
    <recommendedName>
        <fullName evidence="7">GtrA/DPMS transmembrane domain-containing protein</fullName>
    </recommendedName>
</protein>
<name>Q0FH30_SALBH</name>
<dbReference type="PANTHER" id="PTHR38459:SF6">
    <property type="entry name" value="ARABINOGALACTAN BIOSYNTHESIS RECRUITING PROTEIN RV3789"/>
    <property type="match status" value="1"/>
</dbReference>
<dbReference type="STRING" id="314265.R2601_19482"/>
<dbReference type="RefSeq" id="WP_007798379.1">
    <property type="nucleotide sequence ID" value="NZ_DS022276.1"/>
</dbReference>
<feature type="transmembrane region" description="Helical" evidence="6">
    <location>
        <begin position="36"/>
        <end position="59"/>
    </location>
</feature>
<feature type="domain" description="GtrA/DPMS transmembrane" evidence="7">
    <location>
        <begin position="39"/>
        <end position="153"/>
    </location>
</feature>
<keyword evidence="5 6" id="KW-0472">Membrane</keyword>
<comment type="similarity">
    <text evidence="2">Belongs to the GtrA family.</text>
</comment>
<feature type="transmembrane region" description="Helical" evidence="6">
    <location>
        <begin position="127"/>
        <end position="148"/>
    </location>
</feature>
<evidence type="ECO:0000256" key="1">
    <source>
        <dbReference type="ARBA" id="ARBA00004141"/>
    </source>
</evidence>
<keyword evidence="4 6" id="KW-1133">Transmembrane helix</keyword>
<dbReference type="OrthoDB" id="7360864at2"/>
<dbReference type="AlphaFoldDB" id="Q0FH30"/>
<accession>Q0FH30</accession>
<dbReference type="HOGENOM" id="CLU_083873_7_2_5"/>
<gene>
    <name evidence="8" type="ORF">R2601_19482</name>
</gene>
<evidence type="ECO:0000313" key="9">
    <source>
        <dbReference type="Proteomes" id="UP000006230"/>
    </source>
</evidence>
<evidence type="ECO:0000256" key="3">
    <source>
        <dbReference type="ARBA" id="ARBA00022692"/>
    </source>
</evidence>
<evidence type="ECO:0000259" key="7">
    <source>
        <dbReference type="Pfam" id="PF04138"/>
    </source>
</evidence>
<feature type="transmembrane region" description="Helical" evidence="6">
    <location>
        <begin position="102"/>
        <end position="121"/>
    </location>
</feature>
<comment type="subcellular location">
    <subcellularLocation>
        <location evidence="1">Membrane</location>
        <topology evidence="1">Multi-pass membrane protein</topology>
    </subcellularLocation>
</comment>
<comment type="caution">
    <text evidence="8">The sequence shown here is derived from an EMBL/GenBank/DDBJ whole genome shotgun (WGS) entry which is preliminary data.</text>
</comment>
<evidence type="ECO:0000313" key="8">
    <source>
        <dbReference type="EMBL" id="EAU43495.1"/>
    </source>
</evidence>
<dbReference type="GO" id="GO:0005886">
    <property type="term" value="C:plasma membrane"/>
    <property type="evidence" value="ECO:0007669"/>
    <property type="project" value="TreeGrafter"/>
</dbReference>
<dbReference type="InterPro" id="IPR051401">
    <property type="entry name" value="GtrA_CellWall_Glycosyl"/>
</dbReference>
<sequence length="156" mass="16404">MIEAGRAAHIGAIRNREVPVSERSRQTAAGERRRHLGGFALAGLAGFGIDAGVLSALLGLGLSPGLARVPSFVAAVLTTWAINRTMTFRTSTRASLGEFLRYILAMGLGLAINYATFLLALRLSEAAAAQPVLALVPATAAGMVVNFLSSRHILHR</sequence>
<evidence type="ECO:0000256" key="6">
    <source>
        <dbReference type="SAM" id="Phobius"/>
    </source>
</evidence>
<keyword evidence="9" id="KW-1185">Reference proteome</keyword>
<dbReference type="GO" id="GO:0000271">
    <property type="term" value="P:polysaccharide biosynthetic process"/>
    <property type="evidence" value="ECO:0007669"/>
    <property type="project" value="InterPro"/>
</dbReference>
<proteinExistence type="inferred from homology"/>
<reference evidence="8 9" key="1">
    <citation type="journal article" date="2010" name="J. Bacteriol.">
        <title>Genome sequences of Pelagibaca bermudensis HTCC2601T and Maritimibacter alkaliphilus HTCC2654T, the type strains of two marine Roseobacter genera.</title>
        <authorList>
            <person name="Thrash J.C."/>
            <person name="Cho J.C."/>
            <person name="Ferriera S."/>
            <person name="Johnson J."/>
            <person name="Vergin K.L."/>
            <person name="Giovannoni S.J."/>
        </authorList>
    </citation>
    <scope>NUCLEOTIDE SEQUENCE [LARGE SCALE GENOMIC DNA]</scope>
    <source>
        <strain evidence="9">DSM 26914 / JCM 13377 / KCTC 12554 / HTCC2601</strain>
    </source>
</reference>
<dbReference type="Pfam" id="PF04138">
    <property type="entry name" value="GtrA_DPMS_TM"/>
    <property type="match status" value="1"/>
</dbReference>
<evidence type="ECO:0000256" key="5">
    <source>
        <dbReference type="ARBA" id="ARBA00023136"/>
    </source>
</evidence>
<dbReference type="eggNOG" id="COG2246">
    <property type="taxonomic scope" value="Bacteria"/>
</dbReference>
<dbReference type="Proteomes" id="UP000006230">
    <property type="component" value="Unassembled WGS sequence"/>
</dbReference>
<dbReference type="PANTHER" id="PTHR38459">
    <property type="entry name" value="PROPHAGE BACTOPRENOL-LINKED GLUCOSE TRANSLOCASE HOMOLOG"/>
    <property type="match status" value="1"/>
</dbReference>
<keyword evidence="3 6" id="KW-0812">Transmembrane</keyword>
<organism evidence="8 9">
    <name type="scientific">Salipiger bermudensis (strain DSM 26914 / JCM 13377 / KCTC 12554 / HTCC2601)</name>
    <name type="common">Pelagibaca bermudensis</name>
    <dbReference type="NCBI Taxonomy" id="314265"/>
    <lineage>
        <taxon>Bacteria</taxon>
        <taxon>Pseudomonadati</taxon>
        <taxon>Pseudomonadota</taxon>
        <taxon>Alphaproteobacteria</taxon>
        <taxon>Rhodobacterales</taxon>
        <taxon>Roseobacteraceae</taxon>
        <taxon>Salipiger</taxon>
    </lineage>
</organism>